<dbReference type="InterPro" id="IPR038389">
    <property type="entry name" value="PSMG2_sf"/>
</dbReference>
<comment type="caution">
    <text evidence="2">The sequence shown here is derived from an EMBL/GenBank/DDBJ whole genome shotgun (WGS) entry which is preliminary data.</text>
</comment>
<protein>
    <recommendedName>
        <fullName evidence="4">Proteasome assembly chaperone family protein</fullName>
    </recommendedName>
</protein>
<feature type="coiled-coil region" evidence="1">
    <location>
        <begin position="209"/>
        <end position="236"/>
    </location>
</feature>
<gene>
    <name evidence="2" type="ORF">NUZ5A_51158</name>
</gene>
<evidence type="ECO:0008006" key="4">
    <source>
        <dbReference type="Google" id="ProtNLM"/>
    </source>
</evidence>
<reference evidence="2" key="1">
    <citation type="submission" date="2021-02" db="EMBL/GenBank/DDBJ databases">
        <authorList>
            <person name="Han P."/>
        </authorList>
    </citation>
    <scope>NUCLEOTIDE SEQUENCE</scope>
    <source>
        <strain evidence="2">Candidatus Nitrosotenuis uzonensis 5A</strain>
    </source>
</reference>
<sequence length="239" mass="26149">MFPRLWVRETKKYNIEGGYLIDGFPSVGFTSAIASESLMHTAQYELVGFVDSIDFPTVSVIKDGTPNYATRIFVNSDLKVGIFSSYLTINEPYHRPIAKMMLSWARKNKCALIVSSAPMNLPEGAESQVVAAGSTVDAREKIKYAGMTVLEHGTIPGIPGALLNEGMLHNQNVIVVLVNVGGNASPDFKSSVHLCMAVSKLLPGVSCDLTMMQKQAQIAEKEIRETEKETRALRDSMYG</sequence>
<accession>A0A812F433</accession>
<dbReference type="InterPro" id="IPR019151">
    <property type="entry name" value="Proteasome_assmbl_chaperone_2"/>
</dbReference>
<proteinExistence type="predicted"/>
<evidence type="ECO:0000313" key="2">
    <source>
        <dbReference type="EMBL" id="CAE6501424.1"/>
    </source>
</evidence>
<dbReference type="PANTHER" id="PTHR35610">
    <property type="entry name" value="3-ISOPROPYLMALATE DEHYDRATASE-RELATED"/>
    <property type="match status" value="1"/>
</dbReference>
<evidence type="ECO:0000313" key="3">
    <source>
        <dbReference type="Proteomes" id="UP000655759"/>
    </source>
</evidence>
<dbReference type="SUPFAM" id="SSF159659">
    <property type="entry name" value="Cgl1923-like"/>
    <property type="match status" value="1"/>
</dbReference>
<keyword evidence="1" id="KW-0175">Coiled coil</keyword>
<evidence type="ECO:0000256" key="1">
    <source>
        <dbReference type="SAM" id="Coils"/>
    </source>
</evidence>
<name>A0A812F433_9ARCH</name>
<dbReference type="Gene3D" id="3.40.50.10900">
    <property type="entry name" value="PAC-like subunit"/>
    <property type="match status" value="1"/>
</dbReference>
<dbReference type="Pfam" id="PF09754">
    <property type="entry name" value="PAC2"/>
    <property type="match status" value="1"/>
</dbReference>
<dbReference type="PANTHER" id="PTHR35610:SF3">
    <property type="entry name" value="PROTEASOME ASSEMBLY CHAPERONE FAMILY PROTEIN"/>
    <property type="match status" value="1"/>
</dbReference>
<dbReference type="Proteomes" id="UP000655759">
    <property type="component" value="Unassembled WGS sequence"/>
</dbReference>
<dbReference type="AlphaFoldDB" id="A0A812F433"/>
<dbReference type="EMBL" id="CAJNAQ010000005">
    <property type="protein sequence ID" value="CAE6501424.1"/>
    <property type="molecule type" value="Genomic_DNA"/>
</dbReference>
<organism evidence="2 3">
    <name type="scientific">Candidatus Nitrosotenuis uzonensis</name>
    <dbReference type="NCBI Taxonomy" id="1407055"/>
    <lineage>
        <taxon>Archaea</taxon>
        <taxon>Nitrososphaerota</taxon>
        <taxon>Candidatus Nitrosotenuis</taxon>
    </lineage>
</organism>